<dbReference type="Proteomes" id="UP000318478">
    <property type="component" value="Unassembled WGS sequence"/>
</dbReference>
<proteinExistence type="predicted"/>
<dbReference type="AlphaFoldDB" id="A0A5C5YSD1"/>
<gene>
    <name evidence="1" type="ORF">Pla123a_14560</name>
</gene>
<dbReference type="EMBL" id="SJPO01000003">
    <property type="protein sequence ID" value="TWT77660.1"/>
    <property type="molecule type" value="Genomic_DNA"/>
</dbReference>
<reference evidence="1 2" key="1">
    <citation type="submission" date="2019-02" db="EMBL/GenBank/DDBJ databases">
        <title>Deep-cultivation of Planctomycetes and their phenomic and genomic characterization uncovers novel biology.</title>
        <authorList>
            <person name="Wiegand S."/>
            <person name="Jogler M."/>
            <person name="Boedeker C."/>
            <person name="Pinto D."/>
            <person name="Vollmers J."/>
            <person name="Rivas-Marin E."/>
            <person name="Kohn T."/>
            <person name="Peeters S.H."/>
            <person name="Heuer A."/>
            <person name="Rast P."/>
            <person name="Oberbeckmann S."/>
            <person name="Bunk B."/>
            <person name="Jeske O."/>
            <person name="Meyerdierks A."/>
            <person name="Storesund J.E."/>
            <person name="Kallscheuer N."/>
            <person name="Luecker S."/>
            <person name="Lage O.M."/>
            <person name="Pohl T."/>
            <person name="Merkel B.J."/>
            <person name="Hornburger P."/>
            <person name="Mueller R.-W."/>
            <person name="Bruemmer F."/>
            <person name="Labrenz M."/>
            <person name="Spormann A.M."/>
            <person name="Op Den Camp H."/>
            <person name="Overmann J."/>
            <person name="Amann R."/>
            <person name="Jetten M.S.M."/>
            <person name="Mascher T."/>
            <person name="Medema M.H."/>
            <person name="Devos D.P."/>
            <person name="Kaster A.-K."/>
            <person name="Ovreas L."/>
            <person name="Rohde M."/>
            <person name="Galperin M.Y."/>
            <person name="Jogler C."/>
        </authorList>
    </citation>
    <scope>NUCLEOTIDE SEQUENCE [LARGE SCALE GENOMIC DNA]</scope>
    <source>
        <strain evidence="1 2">Pla123a</strain>
    </source>
</reference>
<dbReference type="InterPro" id="IPR007404">
    <property type="entry name" value="YdjM-like"/>
</dbReference>
<comment type="caution">
    <text evidence="1">The sequence shown here is derived from an EMBL/GenBank/DDBJ whole genome shotgun (WGS) entry which is preliminary data.</text>
</comment>
<accession>A0A5C5YSD1</accession>
<sequence>MTTPEHTLVGVHGAMALGLDRRLGWAAVVFAAVASNAPDLDGLPMLFDMQRFESGHRVWGHNVFAIALTSLLLAWSQARFGWIERLSARVAKWLPVDSRPPTAVGPFAGRPTMGWLIAVSAAAQLVHLACDAVVSGGEGLTDWPVEPFWPASDWGFVLPLVPWGDPGPTIVMMLGAIALAKFPERSRRLSRVTLAGLCLYLLARGIARGVVPL</sequence>
<dbReference type="Pfam" id="PF04307">
    <property type="entry name" value="YdjM"/>
    <property type="match status" value="1"/>
</dbReference>
<dbReference type="OrthoDB" id="283513at2"/>
<evidence type="ECO:0008006" key="3">
    <source>
        <dbReference type="Google" id="ProtNLM"/>
    </source>
</evidence>
<organism evidence="1 2">
    <name type="scientific">Posidoniimonas polymericola</name>
    <dbReference type="NCBI Taxonomy" id="2528002"/>
    <lineage>
        <taxon>Bacteria</taxon>
        <taxon>Pseudomonadati</taxon>
        <taxon>Planctomycetota</taxon>
        <taxon>Planctomycetia</taxon>
        <taxon>Pirellulales</taxon>
        <taxon>Lacipirellulaceae</taxon>
        <taxon>Posidoniimonas</taxon>
    </lineage>
</organism>
<name>A0A5C5YSD1_9BACT</name>
<keyword evidence="2" id="KW-1185">Reference proteome</keyword>
<dbReference type="RefSeq" id="WP_146585368.1">
    <property type="nucleotide sequence ID" value="NZ_SJPO01000003.1"/>
</dbReference>
<protein>
    <recommendedName>
        <fullName evidence="3">Inner membrane protein</fullName>
    </recommendedName>
</protein>
<evidence type="ECO:0000313" key="1">
    <source>
        <dbReference type="EMBL" id="TWT77660.1"/>
    </source>
</evidence>
<evidence type="ECO:0000313" key="2">
    <source>
        <dbReference type="Proteomes" id="UP000318478"/>
    </source>
</evidence>